<evidence type="ECO:0000256" key="3">
    <source>
        <dbReference type="ARBA" id="ARBA00022771"/>
    </source>
</evidence>
<dbReference type="Pfam" id="PF01258">
    <property type="entry name" value="zf-dskA_traR"/>
    <property type="match status" value="1"/>
</dbReference>
<sequence length="90" mass="9965">MASGWASDDAVNQQIDNTIADAITNARRQLHHGIASAHFCVECGDLIAEARRQALPGVQYCLSCQQEIDKQMAKAFSLYNRRGSKDSQLR</sequence>
<dbReference type="Proteomes" id="UP000199698">
    <property type="component" value="Unassembled WGS sequence"/>
</dbReference>
<evidence type="ECO:0000313" key="9">
    <source>
        <dbReference type="Proteomes" id="UP000199698"/>
    </source>
</evidence>
<evidence type="ECO:0000256" key="4">
    <source>
        <dbReference type="ARBA" id="ARBA00022833"/>
    </source>
</evidence>
<dbReference type="STRING" id="1798183.GA0061080_100188"/>
<keyword evidence="3" id="KW-0863">Zinc-finger</keyword>
<dbReference type="Gene3D" id="1.20.120.910">
    <property type="entry name" value="DksA, coiled-coil domain"/>
    <property type="match status" value="1"/>
</dbReference>
<dbReference type="NCBIfam" id="NF008243">
    <property type="entry name" value="PRK11019.1"/>
    <property type="match status" value="1"/>
</dbReference>
<dbReference type="PANTHER" id="PTHR38777">
    <property type="entry name" value="FELS-2 PROPHAGE PROTEIN"/>
    <property type="match status" value="1"/>
</dbReference>
<evidence type="ECO:0000313" key="8">
    <source>
        <dbReference type="EMBL" id="SCB73345.1"/>
    </source>
</evidence>
<dbReference type="GO" id="GO:1900378">
    <property type="term" value="P:positive regulation of secondary metabolite biosynthetic process"/>
    <property type="evidence" value="ECO:0007669"/>
    <property type="project" value="TreeGrafter"/>
</dbReference>
<dbReference type="PANTHER" id="PTHR38777:SF1">
    <property type="entry name" value="DNAK SUPPRESSOR PROTEIN"/>
    <property type="match status" value="1"/>
</dbReference>
<evidence type="ECO:0000256" key="1">
    <source>
        <dbReference type="ARBA" id="ARBA00008925"/>
    </source>
</evidence>
<evidence type="ECO:0000259" key="7">
    <source>
        <dbReference type="Pfam" id="PF01258"/>
    </source>
</evidence>
<organism evidence="8 9">
    <name type="scientific">Gilliamella intestini</name>
    <dbReference type="NCBI Taxonomy" id="1798183"/>
    <lineage>
        <taxon>Bacteria</taxon>
        <taxon>Pseudomonadati</taxon>
        <taxon>Pseudomonadota</taxon>
        <taxon>Gammaproteobacteria</taxon>
        <taxon>Orbales</taxon>
        <taxon>Orbaceae</taxon>
        <taxon>Gilliamella</taxon>
    </lineage>
</organism>
<name>A0A1C3YT98_9GAMM</name>
<reference evidence="9" key="1">
    <citation type="submission" date="2016-08" db="EMBL/GenBank/DDBJ databases">
        <authorList>
            <person name="Varghese N."/>
            <person name="Submissions Spin"/>
        </authorList>
    </citation>
    <scope>NUCLEOTIDE SEQUENCE [LARGE SCALE GENOMIC DNA]</scope>
    <source>
        <strain evidence="9">R-53144</strain>
    </source>
</reference>
<keyword evidence="5" id="KW-0804">Transcription</keyword>
<dbReference type="OrthoDB" id="962301at2"/>
<feature type="domain" description="Zinc finger DksA/TraR C4-type" evidence="7">
    <location>
        <begin position="38"/>
        <end position="69"/>
    </location>
</feature>
<evidence type="ECO:0000256" key="2">
    <source>
        <dbReference type="ARBA" id="ARBA00022723"/>
    </source>
</evidence>
<dbReference type="PROSITE" id="PS51128">
    <property type="entry name" value="ZF_DKSA_2"/>
    <property type="match status" value="1"/>
</dbReference>
<dbReference type="RefSeq" id="WP_091119164.1">
    <property type="nucleotide sequence ID" value="NZ_FMBA01000001.1"/>
</dbReference>
<dbReference type="InterPro" id="IPR019761">
    <property type="entry name" value="DNA-dir_RNA_pol-M_15_CS"/>
</dbReference>
<dbReference type="EMBL" id="FMBA01000001">
    <property type="protein sequence ID" value="SCB73345.1"/>
    <property type="molecule type" value="Genomic_DNA"/>
</dbReference>
<keyword evidence="4" id="KW-0862">Zinc</keyword>
<keyword evidence="9" id="KW-1185">Reference proteome</keyword>
<accession>A0A1C3YT98</accession>
<keyword evidence="2" id="KW-0479">Metal-binding</keyword>
<proteinExistence type="inferred from homology"/>
<gene>
    <name evidence="8" type="ORF">GA0061080_100188</name>
</gene>
<comment type="similarity">
    <text evidence="1">Belongs to the archaeal RpoM/eukaryotic RPA12/RPB9/RPC11 RNA polymerase family.</text>
</comment>
<dbReference type="PROSITE" id="PS01030">
    <property type="entry name" value="RNA_POL_M_15KD"/>
    <property type="match status" value="1"/>
</dbReference>
<dbReference type="GO" id="GO:0008270">
    <property type="term" value="F:zinc ion binding"/>
    <property type="evidence" value="ECO:0007669"/>
    <property type="project" value="UniProtKB-KW"/>
</dbReference>
<evidence type="ECO:0000256" key="6">
    <source>
        <dbReference type="PROSITE-ProRule" id="PRU00510"/>
    </source>
</evidence>
<evidence type="ECO:0000256" key="5">
    <source>
        <dbReference type="ARBA" id="ARBA00023163"/>
    </source>
</evidence>
<feature type="zinc finger region" description="dksA C4-type" evidence="6">
    <location>
        <begin position="40"/>
        <end position="64"/>
    </location>
</feature>
<dbReference type="InterPro" id="IPR000962">
    <property type="entry name" value="Znf_DskA_TraR"/>
</dbReference>
<dbReference type="SUPFAM" id="SSF57716">
    <property type="entry name" value="Glucocorticoid receptor-like (DNA-binding domain)"/>
    <property type="match status" value="1"/>
</dbReference>
<protein>
    <submittedName>
        <fullName evidence="8">Transcriptional regulator, TraR/DksA family</fullName>
    </submittedName>
</protein>
<dbReference type="AlphaFoldDB" id="A0A1C3YT98"/>